<proteinExistence type="predicted"/>
<keyword evidence="2" id="KW-1185">Reference proteome</keyword>
<gene>
    <name evidence="1" type="ORF">R3P38DRAFT_3204364</name>
</gene>
<dbReference type="EMBL" id="JAWWNJ010000053">
    <property type="protein sequence ID" value="KAK7015805.1"/>
    <property type="molecule type" value="Genomic_DNA"/>
</dbReference>
<comment type="caution">
    <text evidence="1">The sequence shown here is derived from an EMBL/GenBank/DDBJ whole genome shotgun (WGS) entry which is preliminary data.</text>
</comment>
<organism evidence="1 2">
    <name type="scientific">Favolaschia claudopus</name>
    <dbReference type="NCBI Taxonomy" id="2862362"/>
    <lineage>
        <taxon>Eukaryota</taxon>
        <taxon>Fungi</taxon>
        <taxon>Dikarya</taxon>
        <taxon>Basidiomycota</taxon>
        <taxon>Agaricomycotina</taxon>
        <taxon>Agaricomycetes</taxon>
        <taxon>Agaricomycetidae</taxon>
        <taxon>Agaricales</taxon>
        <taxon>Marasmiineae</taxon>
        <taxon>Mycenaceae</taxon>
        <taxon>Favolaschia</taxon>
    </lineage>
</organism>
<accession>A0AAW0AS76</accession>
<dbReference type="AlphaFoldDB" id="A0AAW0AS76"/>
<name>A0AAW0AS76_9AGAR</name>
<sequence length="382" mass="42347">MPSSGVSSLGSFSASPSPYDLEISGSGSRTFRCSSTPNNILWLFPSNPLLAGQPRAFEGINHLAKVDLFPVGSGWKGVQRLKQWQDTNLEPDQRYIRKIIEVSDFPLDEFDTDNPITTGSPASTLRIIICMSLAGSERLAKAQYILSDIAFSRIEEVLEFEMAAMDRIANTSVVFLRVYLNRQTAAAHQLIFREIECVVGRDMGRSLQWRHLHATSATDAPQGMVLQWTCDQHGGQAKGIGLHLQDVAQAMPTKHDLHEPERLLSSLGPYDHLRRIFRLCSSFLHEPSKLALGMIRSLPYNMKAESPVQIGLQTKFVASSHSLAYGGKDVWKAEDGLKLKLRSASLFTSSTTSLRATSRRQHVLAASRKSALALRTPHTLYS</sequence>
<dbReference type="Proteomes" id="UP001362999">
    <property type="component" value="Unassembled WGS sequence"/>
</dbReference>
<evidence type="ECO:0000313" key="2">
    <source>
        <dbReference type="Proteomes" id="UP001362999"/>
    </source>
</evidence>
<reference evidence="1 2" key="1">
    <citation type="journal article" date="2024" name="J Genomics">
        <title>Draft genome sequencing and assembly of Favolaschia claudopus CIRM-BRFM 2984 isolated from oak limbs.</title>
        <authorList>
            <person name="Navarro D."/>
            <person name="Drula E."/>
            <person name="Chaduli D."/>
            <person name="Cazenave R."/>
            <person name="Ahrendt S."/>
            <person name="Wang J."/>
            <person name="Lipzen A."/>
            <person name="Daum C."/>
            <person name="Barry K."/>
            <person name="Grigoriev I.V."/>
            <person name="Favel A."/>
            <person name="Rosso M.N."/>
            <person name="Martin F."/>
        </authorList>
    </citation>
    <scope>NUCLEOTIDE SEQUENCE [LARGE SCALE GENOMIC DNA]</scope>
    <source>
        <strain evidence="1 2">CIRM-BRFM 2984</strain>
    </source>
</reference>
<evidence type="ECO:0000313" key="1">
    <source>
        <dbReference type="EMBL" id="KAK7015805.1"/>
    </source>
</evidence>
<protein>
    <submittedName>
        <fullName evidence="1">Uncharacterized protein</fullName>
    </submittedName>
</protein>